<reference evidence="2 4" key="2">
    <citation type="submission" date="2017-12" db="EMBL/GenBank/DDBJ databases">
        <title>Comparative Functional Genomics of Dry Heat Resistant strains isolated from the Viking Spacecraft.</title>
        <authorList>
            <person name="Seuylemezian A."/>
            <person name="Cooper K."/>
            <person name="Vaishampayan P."/>
        </authorList>
    </citation>
    <scope>NUCLEOTIDE SEQUENCE [LARGE SCALE GENOMIC DNA]</scope>
    <source>
        <strain evidence="2 4">ATCC 29669</strain>
    </source>
</reference>
<name>A0A2N5GNF3_9BACI</name>
<proteinExistence type="predicted"/>
<evidence type="ECO:0000313" key="3">
    <source>
        <dbReference type="Proteomes" id="UP000234951"/>
    </source>
</evidence>
<accession>A0A2N5GNF3</accession>
<keyword evidence="4" id="KW-1185">Reference proteome</keyword>
<dbReference type="EMBL" id="PGVA01000014">
    <property type="protein sequence ID" value="PLR84038.1"/>
    <property type="molecule type" value="Genomic_DNA"/>
</dbReference>
<dbReference type="Proteomes" id="UP000235114">
    <property type="component" value="Unassembled WGS sequence"/>
</dbReference>
<sequence length="151" mass="17704">MIFDKATIDLFKKIVSKDGFIDLPAQGNSMFPLIQTGDICRFVICDPWQLMKGEIVLYHSRTGRIIAHRFYEQKTMNYMRYYFLKGDTNLGFDQPINEYQIIGKLTFIQKAEKKISVANHAAALWGRLILKLPVISGMLRKYLNWKSHYQY</sequence>
<evidence type="ECO:0000313" key="2">
    <source>
        <dbReference type="EMBL" id="PLR96317.1"/>
    </source>
</evidence>
<dbReference type="EMBL" id="PGVD01000033">
    <property type="protein sequence ID" value="PLR96317.1"/>
    <property type="molecule type" value="Genomic_DNA"/>
</dbReference>
<protein>
    <recommendedName>
        <fullName evidence="5">Signal peptidase I</fullName>
    </recommendedName>
</protein>
<dbReference type="CDD" id="cd06462">
    <property type="entry name" value="Peptidase_S24_S26"/>
    <property type="match status" value="1"/>
</dbReference>
<dbReference type="Proteomes" id="UP000234951">
    <property type="component" value="Unassembled WGS sequence"/>
</dbReference>
<gene>
    <name evidence="1" type="ORF">CU635_06955</name>
    <name evidence="2" type="ORF">CVD25_13050</name>
</gene>
<dbReference type="OrthoDB" id="2860586at2"/>
<organism evidence="1 3">
    <name type="scientific">Bacillus canaveralius</name>
    <dbReference type="NCBI Taxonomy" id="1403243"/>
    <lineage>
        <taxon>Bacteria</taxon>
        <taxon>Bacillati</taxon>
        <taxon>Bacillota</taxon>
        <taxon>Bacilli</taxon>
        <taxon>Bacillales</taxon>
        <taxon>Bacillaceae</taxon>
        <taxon>Bacillus</taxon>
    </lineage>
</organism>
<evidence type="ECO:0000313" key="1">
    <source>
        <dbReference type="EMBL" id="PLR84038.1"/>
    </source>
</evidence>
<reference evidence="1 3" key="1">
    <citation type="submission" date="2017-11" db="EMBL/GenBank/DDBJ databases">
        <title>Comparitive Functional Genomics of Dry Heat Resistant strains isolated from the Viking Spacecraft.</title>
        <authorList>
            <person name="Seuylemezian A."/>
            <person name="Cooper K."/>
            <person name="Vaishampayan P."/>
        </authorList>
    </citation>
    <scope>NUCLEOTIDE SEQUENCE [LARGE SCALE GENOMIC DNA]</scope>
    <source>
        <strain evidence="1 3">M4.6</strain>
    </source>
</reference>
<dbReference type="AlphaFoldDB" id="A0A2N5GNF3"/>
<evidence type="ECO:0008006" key="5">
    <source>
        <dbReference type="Google" id="ProtNLM"/>
    </source>
</evidence>
<dbReference type="RefSeq" id="WP_101576446.1">
    <property type="nucleotide sequence ID" value="NZ_PGVA01000014.1"/>
</dbReference>
<comment type="caution">
    <text evidence="1">The sequence shown here is derived from an EMBL/GenBank/DDBJ whole genome shotgun (WGS) entry which is preliminary data.</text>
</comment>
<evidence type="ECO:0000313" key="4">
    <source>
        <dbReference type="Proteomes" id="UP000235114"/>
    </source>
</evidence>